<gene>
    <name evidence="1" type="ORF">EVOR1521_LOCUS31078</name>
</gene>
<evidence type="ECO:0000313" key="1">
    <source>
        <dbReference type="EMBL" id="CAJ1410165.1"/>
    </source>
</evidence>
<accession>A0AA36NEZ2</accession>
<dbReference type="AlphaFoldDB" id="A0AA36NEZ2"/>
<protein>
    <submittedName>
        <fullName evidence="1">Uncharacterized protein</fullName>
    </submittedName>
</protein>
<keyword evidence="2" id="KW-1185">Reference proteome</keyword>
<proteinExistence type="predicted"/>
<reference evidence="1" key="1">
    <citation type="submission" date="2023-08" db="EMBL/GenBank/DDBJ databases">
        <authorList>
            <person name="Chen Y."/>
            <person name="Shah S."/>
            <person name="Dougan E. K."/>
            <person name="Thang M."/>
            <person name="Chan C."/>
        </authorList>
    </citation>
    <scope>NUCLEOTIDE SEQUENCE</scope>
</reference>
<dbReference type="Proteomes" id="UP001178507">
    <property type="component" value="Unassembled WGS sequence"/>
</dbReference>
<dbReference type="EMBL" id="CAUJNA010003806">
    <property type="protein sequence ID" value="CAJ1410165.1"/>
    <property type="molecule type" value="Genomic_DNA"/>
</dbReference>
<comment type="caution">
    <text evidence="1">The sequence shown here is derived from an EMBL/GenBank/DDBJ whole genome shotgun (WGS) entry which is preliminary data.</text>
</comment>
<name>A0AA36NEZ2_9DINO</name>
<organism evidence="1 2">
    <name type="scientific">Effrenium voratum</name>
    <dbReference type="NCBI Taxonomy" id="2562239"/>
    <lineage>
        <taxon>Eukaryota</taxon>
        <taxon>Sar</taxon>
        <taxon>Alveolata</taxon>
        <taxon>Dinophyceae</taxon>
        <taxon>Suessiales</taxon>
        <taxon>Symbiodiniaceae</taxon>
        <taxon>Effrenium</taxon>
    </lineage>
</organism>
<evidence type="ECO:0000313" key="2">
    <source>
        <dbReference type="Proteomes" id="UP001178507"/>
    </source>
</evidence>
<sequence length="114" mass="12672">MLSIPCRKLCYAPDVGQEFRKDSGVHQQLFSHDCSECATCAQLEQRCSALFSSLRVHSTYTRYGHDASHPVLSCTGSKEAWFMASFFTVSAAIADNEPYPRLSVFSRSGKAKRA</sequence>